<dbReference type="InterPro" id="IPR015824">
    <property type="entry name" value="Phosphoglycerate_kinase_N"/>
</dbReference>
<evidence type="ECO:0000256" key="9">
    <source>
        <dbReference type="RuleBase" id="RU000532"/>
    </source>
</evidence>
<dbReference type="InterPro" id="IPR036043">
    <property type="entry name" value="Phosphoglycerate_kinase_sf"/>
</dbReference>
<feature type="binding site" evidence="8">
    <location>
        <position position="320"/>
    </location>
    <ligand>
        <name>ATP</name>
        <dbReference type="ChEBI" id="CHEBI:30616"/>
    </ligand>
</feature>
<dbReference type="PANTHER" id="PTHR11406">
    <property type="entry name" value="PHOSPHOGLYCERATE KINASE"/>
    <property type="match status" value="1"/>
</dbReference>
<feature type="binding site" evidence="8">
    <location>
        <begin position="21"/>
        <end position="23"/>
    </location>
    <ligand>
        <name>substrate</name>
    </ligand>
</feature>
<keyword evidence="11" id="KW-1185">Reference proteome</keyword>
<dbReference type="SUPFAM" id="SSF53748">
    <property type="entry name" value="Phosphoglycerate kinase"/>
    <property type="match status" value="1"/>
</dbReference>
<dbReference type="RefSeq" id="WP_334315385.1">
    <property type="nucleotide sequence ID" value="NZ_CP065938.1"/>
</dbReference>
<accession>A0ABY5Y0T2</accession>
<protein>
    <recommendedName>
        <fullName evidence="3 8">Phosphoglycerate kinase</fullName>
        <ecNumber evidence="3 8">2.7.2.3</ecNumber>
    </recommendedName>
</protein>
<evidence type="ECO:0000313" key="11">
    <source>
        <dbReference type="Proteomes" id="UP001058120"/>
    </source>
</evidence>
<feature type="binding site" evidence="8">
    <location>
        <begin position="59"/>
        <end position="62"/>
    </location>
    <ligand>
        <name>substrate</name>
    </ligand>
</feature>
<dbReference type="PIRSF" id="PIRSF000724">
    <property type="entry name" value="Pgk"/>
    <property type="match status" value="1"/>
</dbReference>
<evidence type="ECO:0000256" key="3">
    <source>
        <dbReference type="ARBA" id="ARBA00013061"/>
    </source>
</evidence>
<comment type="caution">
    <text evidence="8">Lacks conserved residue(s) required for the propagation of feature annotation.</text>
</comment>
<keyword evidence="6 8" id="KW-0418">Kinase</keyword>
<evidence type="ECO:0000256" key="1">
    <source>
        <dbReference type="ARBA" id="ARBA00000642"/>
    </source>
</evidence>
<keyword evidence="7 8" id="KW-0067">ATP-binding</keyword>
<comment type="subcellular location">
    <subcellularLocation>
        <location evidence="8">Cytoplasm</location>
    </subcellularLocation>
</comment>
<evidence type="ECO:0000256" key="7">
    <source>
        <dbReference type="ARBA" id="ARBA00022840"/>
    </source>
</evidence>
<reference evidence="10" key="1">
    <citation type="submission" date="2020-12" db="EMBL/GenBank/DDBJ databases">
        <title>Taurinivorans muris gen. nov., sp. nov., fundamental and realized metabolic niche of a ubiquitous sulfidogenic bacterium in the murine intestine.</title>
        <authorList>
            <person name="Ye H."/>
            <person name="Hanson B.T."/>
            <person name="Loy A."/>
        </authorList>
    </citation>
    <scope>NUCLEOTIDE SEQUENCE</scope>
    <source>
        <strain evidence="10">LT0009</strain>
    </source>
</reference>
<dbReference type="InterPro" id="IPR015911">
    <property type="entry name" value="Phosphoglycerate_kinase_CS"/>
</dbReference>
<feature type="binding site" evidence="8">
    <location>
        <position position="147"/>
    </location>
    <ligand>
        <name>substrate</name>
    </ligand>
</feature>
<sequence length="391" mass="42192">MKALSMDDVDLQYKRVVIRCDLNVPLKNGVIKGDKRIRAVIPTIRKALDKNCAVIVLSHLGRPTEGVFEEEFSLAPVAERLGELLGKEVRFHAYDPELKVEAKNGEVVLLENVRFLTGEKKNNPELGAKFASLGDIYVMDAFGAAHRAHASTESAVRQAKIAVAGPLMLAEMEAANKILQEPKRPLYAIVGGSKVSTKVTVLENLLGFVDGLIVAGGIANTFLLAEGYAVGKSLVEEDFVEEAKRLIKLAKDKNVDLPLAKDVVVAKDLSTAQDLRTCPITDIKADEAIFDMGEETCKEFAKVLEKAHTVVWNGPLGVFEQSPFDKGTRLIGDILAKSKAYTLVCGGDSVTAVEQFGIQDKMGYLSTGGGAFLEVLEGKILPSVAALADRA</sequence>
<evidence type="ECO:0000256" key="5">
    <source>
        <dbReference type="ARBA" id="ARBA00022741"/>
    </source>
</evidence>
<dbReference type="EMBL" id="CP065938">
    <property type="protein sequence ID" value="UWX05795.1"/>
    <property type="molecule type" value="Genomic_DNA"/>
</dbReference>
<dbReference type="PRINTS" id="PR00477">
    <property type="entry name" value="PHGLYCKINASE"/>
</dbReference>
<comment type="subunit">
    <text evidence="8">Monomer.</text>
</comment>
<dbReference type="EC" id="2.7.2.3" evidence="3 8"/>
<keyword evidence="8" id="KW-0963">Cytoplasm</keyword>
<comment type="similarity">
    <text evidence="2 8 9">Belongs to the phosphoglycerate kinase family.</text>
</comment>
<dbReference type="Pfam" id="PF00162">
    <property type="entry name" value="PGK"/>
    <property type="match status" value="1"/>
</dbReference>
<proteinExistence type="inferred from homology"/>
<keyword evidence="4 8" id="KW-0808">Transferase</keyword>
<evidence type="ECO:0000256" key="8">
    <source>
        <dbReference type="HAMAP-Rule" id="MF_00145"/>
    </source>
</evidence>
<dbReference type="Gene3D" id="3.40.50.1260">
    <property type="entry name" value="Phosphoglycerate kinase, N-terminal domain"/>
    <property type="match status" value="2"/>
</dbReference>
<feature type="binding site" evidence="8">
    <location>
        <position position="114"/>
    </location>
    <ligand>
        <name>substrate</name>
    </ligand>
</feature>
<dbReference type="InterPro" id="IPR001576">
    <property type="entry name" value="Phosphoglycerate_kinase"/>
</dbReference>
<feature type="binding site" evidence="8">
    <location>
        <position position="198"/>
    </location>
    <ligand>
        <name>ATP</name>
        <dbReference type="ChEBI" id="CHEBI:30616"/>
    </ligand>
</feature>
<evidence type="ECO:0000256" key="2">
    <source>
        <dbReference type="ARBA" id="ARBA00008982"/>
    </source>
</evidence>
<feature type="binding site" evidence="8">
    <location>
        <begin position="346"/>
        <end position="349"/>
    </location>
    <ligand>
        <name>ATP</name>
        <dbReference type="ChEBI" id="CHEBI:30616"/>
    </ligand>
</feature>
<evidence type="ECO:0000256" key="6">
    <source>
        <dbReference type="ARBA" id="ARBA00022777"/>
    </source>
</evidence>
<dbReference type="GO" id="GO:0016301">
    <property type="term" value="F:kinase activity"/>
    <property type="evidence" value="ECO:0007669"/>
    <property type="project" value="UniProtKB-KW"/>
</dbReference>
<dbReference type="Proteomes" id="UP001058120">
    <property type="component" value="Chromosome"/>
</dbReference>
<evidence type="ECO:0000313" key="10">
    <source>
        <dbReference type="EMBL" id="UWX05795.1"/>
    </source>
</evidence>
<dbReference type="HAMAP" id="MF_00145">
    <property type="entry name" value="Phosphoglyc_kinase"/>
    <property type="match status" value="1"/>
</dbReference>
<organism evidence="10 11">
    <name type="scientific">Taurinivorans muris</name>
    <dbReference type="NCBI Taxonomy" id="2787751"/>
    <lineage>
        <taxon>Bacteria</taxon>
        <taxon>Pseudomonadati</taxon>
        <taxon>Thermodesulfobacteriota</taxon>
        <taxon>Desulfovibrionia</taxon>
        <taxon>Desulfovibrionales</taxon>
        <taxon>Desulfovibrionaceae</taxon>
        <taxon>Taurinivorans</taxon>
    </lineage>
</organism>
<dbReference type="PROSITE" id="PS00111">
    <property type="entry name" value="PGLYCERATE_KINASE"/>
    <property type="match status" value="1"/>
</dbReference>
<name>A0ABY5Y0T2_9BACT</name>
<keyword evidence="5 8" id="KW-0547">Nucleotide-binding</keyword>
<dbReference type="PANTHER" id="PTHR11406:SF23">
    <property type="entry name" value="PHOSPHOGLYCERATE KINASE 1, CHLOROPLASTIC-RELATED"/>
    <property type="match status" value="1"/>
</dbReference>
<comment type="pathway">
    <text evidence="8">Carbohydrate degradation; glycolysis; pyruvate from D-glyceraldehyde 3-phosphate: step 2/5.</text>
</comment>
<feature type="binding site" evidence="8">
    <location>
        <position position="36"/>
    </location>
    <ligand>
        <name>substrate</name>
    </ligand>
</feature>
<keyword evidence="8" id="KW-0324">Glycolysis</keyword>
<evidence type="ECO:0000256" key="4">
    <source>
        <dbReference type="ARBA" id="ARBA00022679"/>
    </source>
</evidence>
<gene>
    <name evidence="8" type="primary">pgk</name>
    <name evidence="10" type="ORF">JBF11_00235</name>
</gene>
<comment type="catalytic activity">
    <reaction evidence="1 8 9">
        <text>(2R)-3-phosphoglycerate + ATP = (2R)-3-phospho-glyceroyl phosphate + ADP</text>
        <dbReference type="Rhea" id="RHEA:14801"/>
        <dbReference type="ChEBI" id="CHEBI:30616"/>
        <dbReference type="ChEBI" id="CHEBI:57604"/>
        <dbReference type="ChEBI" id="CHEBI:58272"/>
        <dbReference type="ChEBI" id="CHEBI:456216"/>
        <dbReference type="EC" id="2.7.2.3"/>
    </reaction>
</comment>